<dbReference type="Proteomes" id="UP000464865">
    <property type="component" value="Chromosome M15-11"/>
</dbReference>
<organism evidence="1 2">
    <name type="scientific">Rhizobium oryzihabitans</name>
    <dbReference type="NCBI Taxonomy" id="2267833"/>
    <lineage>
        <taxon>Bacteria</taxon>
        <taxon>Pseudomonadati</taxon>
        <taxon>Pseudomonadota</taxon>
        <taxon>Alphaproteobacteria</taxon>
        <taxon>Hyphomicrobiales</taxon>
        <taxon>Rhizobiaceae</taxon>
        <taxon>Rhizobium/Agrobacterium group</taxon>
        <taxon>Rhizobium</taxon>
    </lineage>
</organism>
<dbReference type="KEGG" id="roy:G3A56_02095"/>
<dbReference type="AlphaFoldDB" id="A0A7L5BDG4"/>
<name>A0A7L5BDG4_9HYPH</name>
<accession>A0A7L5BDG4</accession>
<keyword evidence="2" id="KW-1185">Reference proteome</keyword>
<gene>
    <name evidence="1" type="ORF">G3A56_02095</name>
</gene>
<evidence type="ECO:0000313" key="1">
    <source>
        <dbReference type="EMBL" id="QIB36934.1"/>
    </source>
</evidence>
<dbReference type="RefSeq" id="WP_164056106.1">
    <property type="nucleotide sequence ID" value="NZ_CP048632.1"/>
</dbReference>
<proteinExistence type="predicted"/>
<protein>
    <submittedName>
        <fullName evidence="1">Uncharacterized protein</fullName>
    </submittedName>
</protein>
<sequence length="55" mass="6335">MTSARLEAATQSRRAMFRQPILCRHCDEPMSIAEQIERFCDKCHNKPTAEVQKGN</sequence>
<dbReference type="EMBL" id="CP048632">
    <property type="protein sequence ID" value="QIB36934.1"/>
    <property type="molecule type" value="Genomic_DNA"/>
</dbReference>
<evidence type="ECO:0000313" key="2">
    <source>
        <dbReference type="Proteomes" id="UP000464865"/>
    </source>
</evidence>
<reference evidence="1 2" key="1">
    <citation type="submission" date="2020-02" db="EMBL/GenBank/DDBJ databases">
        <title>Plant-Promoting Endophytic Bacterium Rhizobium oryzihabitans sp. nov., Isolated from the Root of Rice.</title>
        <authorList>
            <person name="zhao J."/>
            <person name="Zhang G."/>
        </authorList>
    </citation>
    <scope>NUCLEOTIDE SEQUENCE [LARGE SCALE GENOMIC DNA]</scope>
    <source>
        <strain evidence="1 2">M15</strain>
    </source>
</reference>